<feature type="domain" description="Rhodopsin" evidence="8">
    <location>
        <begin position="528"/>
        <end position="754"/>
    </location>
</feature>
<dbReference type="GO" id="GO:0020037">
    <property type="term" value="F:heme binding"/>
    <property type="evidence" value="ECO:0007669"/>
    <property type="project" value="InterPro"/>
</dbReference>
<proteinExistence type="inferred from homology"/>
<dbReference type="GO" id="GO:0016020">
    <property type="term" value="C:membrane"/>
    <property type="evidence" value="ECO:0007669"/>
    <property type="project" value="UniProtKB-SubCell"/>
</dbReference>
<accession>A0AAX6N0N0</accession>
<dbReference type="Proteomes" id="UP001369815">
    <property type="component" value="Unassembled WGS sequence"/>
</dbReference>
<feature type="transmembrane region" description="Helical" evidence="7">
    <location>
        <begin position="675"/>
        <end position="697"/>
    </location>
</feature>
<comment type="similarity">
    <text evidence="5">Belongs to the SAT4 family.</text>
</comment>
<evidence type="ECO:0000256" key="6">
    <source>
        <dbReference type="SAM" id="MobiDB-lite"/>
    </source>
</evidence>
<dbReference type="PANTHER" id="PTHR33048:SF160">
    <property type="entry name" value="SAT4 FAMILY MEMBRANE PROTEIN"/>
    <property type="match status" value="1"/>
</dbReference>
<reference evidence="9 10" key="1">
    <citation type="journal article" date="2024" name="Front Chem Biol">
        <title>Unveiling the potential of Daldinia eschscholtzii MFLUCC 19-0629 through bioactivity and bioinformatics studies for enhanced sustainable agriculture production.</title>
        <authorList>
            <person name="Brooks S."/>
            <person name="Weaver J.A."/>
            <person name="Klomchit A."/>
            <person name="Alharthi S.A."/>
            <person name="Onlamun T."/>
            <person name="Nurani R."/>
            <person name="Vong T.K."/>
            <person name="Alberti F."/>
            <person name="Greco C."/>
        </authorList>
    </citation>
    <scope>NUCLEOTIDE SEQUENCE [LARGE SCALE GENOMIC DNA]</scope>
    <source>
        <strain evidence="9">MFLUCC 19-0629</strain>
    </source>
</reference>
<evidence type="ECO:0000256" key="7">
    <source>
        <dbReference type="SAM" id="Phobius"/>
    </source>
</evidence>
<dbReference type="InterPro" id="IPR001128">
    <property type="entry name" value="Cyt_P450"/>
</dbReference>
<feature type="transmembrane region" description="Helical" evidence="7">
    <location>
        <begin position="592"/>
        <end position="621"/>
    </location>
</feature>
<dbReference type="GO" id="GO:0005506">
    <property type="term" value="F:iron ion binding"/>
    <property type="evidence" value="ECO:0007669"/>
    <property type="project" value="InterPro"/>
</dbReference>
<dbReference type="GO" id="GO:0016705">
    <property type="term" value="F:oxidoreductase activity, acting on paired donors, with incorporation or reduction of molecular oxygen"/>
    <property type="evidence" value="ECO:0007669"/>
    <property type="project" value="InterPro"/>
</dbReference>
<gene>
    <name evidence="9" type="ORF">Daesc_001125</name>
</gene>
<comment type="caution">
    <text evidence="9">The sequence shown here is derived from an EMBL/GenBank/DDBJ whole genome shotgun (WGS) entry which is preliminary data.</text>
</comment>
<dbReference type="AlphaFoldDB" id="A0AAX6N0N0"/>
<keyword evidence="10" id="KW-1185">Reference proteome</keyword>
<dbReference type="EMBL" id="JBANMG010000001">
    <property type="protein sequence ID" value="KAK6958326.1"/>
    <property type="molecule type" value="Genomic_DNA"/>
</dbReference>
<feature type="transmembrane region" description="Helical" evidence="7">
    <location>
        <begin position="561"/>
        <end position="580"/>
    </location>
</feature>
<evidence type="ECO:0000259" key="8">
    <source>
        <dbReference type="Pfam" id="PF20684"/>
    </source>
</evidence>
<dbReference type="InterPro" id="IPR052337">
    <property type="entry name" value="SAT4-like"/>
</dbReference>
<dbReference type="PANTHER" id="PTHR33048">
    <property type="entry name" value="PTH11-LIKE INTEGRAL MEMBRANE PROTEIN (AFU_ORTHOLOGUE AFUA_5G11245)"/>
    <property type="match status" value="1"/>
</dbReference>
<evidence type="ECO:0000256" key="4">
    <source>
        <dbReference type="ARBA" id="ARBA00023136"/>
    </source>
</evidence>
<evidence type="ECO:0000256" key="3">
    <source>
        <dbReference type="ARBA" id="ARBA00022989"/>
    </source>
</evidence>
<dbReference type="GO" id="GO:0004497">
    <property type="term" value="F:monooxygenase activity"/>
    <property type="evidence" value="ECO:0007669"/>
    <property type="project" value="InterPro"/>
</dbReference>
<feature type="transmembrane region" description="Helical" evidence="7">
    <location>
        <begin position="20"/>
        <end position="40"/>
    </location>
</feature>
<dbReference type="InterPro" id="IPR049326">
    <property type="entry name" value="Rhodopsin_dom_fungi"/>
</dbReference>
<dbReference type="Pfam" id="PF00067">
    <property type="entry name" value="p450"/>
    <property type="match status" value="1"/>
</dbReference>
<keyword evidence="2 7" id="KW-0812">Transmembrane</keyword>
<keyword evidence="3 7" id="KW-1133">Transmembrane helix</keyword>
<dbReference type="SUPFAM" id="SSF48264">
    <property type="entry name" value="Cytochrome P450"/>
    <property type="match status" value="1"/>
</dbReference>
<evidence type="ECO:0000256" key="1">
    <source>
        <dbReference type="ARBA" id="ARBA00004141"/>
    </source>
</evidence>
<organism evidence="9 10">
    <name type="scientific">Daldinia eschscholtzii</name>
    <dbReference type="NCBI Taxonomy" id="292717"/>
    <lineage>
        <taxon>Eukaryota</taxon>
        <taxon>Fungi</taxon>
        <taxon>Dikarya</taxon>
        <taxon>Ascomycota</taxon>
        <taxon>Pezizomycotina</taxon>
        <taxon>Sordariomycetes</taxon>
        <taxon>Xylariomycetidae</taxon>
        <taxon>Xylariales</taxon>
        <taxon>Hypoxylaceae</taxon>
        <taxon>Daldinia</taxon>
    </lineage>
</organism>
<dbReference type="Pfam" id="PF20684">
    <property type="entry name" value="Fung_rhodopsin"/>
    <property type="match status" value="1"/>
</dbReference>
<evidence type="ECO:0000313" key="9">
    <source>
        <dbReference type="EMBL" id="KAK6958326.1"/>
    </source>
</evidence>
<dbReference type="Gene3D" id="1.10.630.10">
    <property type="entry name" value="Cytochrome P450"/>
    <property type="match status" value="1"/>
</dbReference>
<evidence type="ECO:0000256" key="5">
    <source>
        <dbReference type="ARBA" id="ARBA00038359"/>
    </source>
</evidence>
<feature type="region of interest" description="Disordered" evidence="6">
    <location>
        <begin position="774"/>
        <end position="798"/>
    </location>
</feature>
<evidence type="ECO:0000256" key="2">
    <source>
        <dbReference type="ARBA" id="ARBA00022692"/>
    </source>
</evidence>
<comment type="subcellular location">
    <subcellularLocation>
        <location evidence="1">Membrane</location>
        <topology evidence="1">Multi-pass membrane protein</topology>
    </subcellularLocation>
</comment>
<feature type="transmembrane region" description="Helical" evidence="7">
    <location>
        <begin position="641"/>
        <end position="663"/>
    </location>
</feature>
<dbReference type="InterPro" id="IPR036396">
    <property type="entry name" value="Cyt_P450_sf"/>
</dbReference>
<protein>
    <recommendedName>
        <fullName evidence="8">Rhodopsin domain-containing protein</fullName>
    </recommendedName>
</protein>
<name>A0AAX6N0N0_9PEZI</name>
<evidence type="ECO:0000313" key="10">
    <source>
        <dbReference type="Proteomes" id="UP001369815"/>
    </source>
</evidence>
<keyword evidence="4 7" id="KW-0472">Membrane</keyword>
<sequence>MDNIHGINERLSSVVDLRLLVIPIVVILWVGYVVIFRTGVVGKGEKPARLQDPIPFIFNTFQNLTNMGAFVDRAAPLLQEKKVIRFNLGWRPVYWITGPNRVQKLFATNSSLNSNIVPLILIDKLWGVPKAESRRFAEDKTGRLTSPIPGTMTSLDQKRLWHTEHQIYDKYLTQPPYSYQLGQRFFDVLAKRLDEFPTTEWTTINIFSFMRYAIPECAVITMFGPRMLELNPGLVDALWGLDANLGKLVWGLPSFITPHPYKIRDGLRAMMAKYLSSAWANFDWNGPDADSDWDVHFGARVSREIAVWLKENELSMETASGHTMARLFGINGNSVPSVTWAIMESLQRPGLLQAVRDEAQKAITVDASTGERHVNTQKLLASPLLQAIFQETLRMHTSFMLTREARETISIGGYSIEKGSLIQAPTDVAHYEEAIWAIDGHPASEFWPGRHIRLVETKDESGSLVTRPEFFAKARPSSFFPFEFIEWTTLDGKRSDRPPINSKDFAGTVSTPPDRDMKIRWKRLCLAAYINLNAGVGKPLWEVTLEEYSLWYKGIVATAWLYPIMSAAIRVSIILFYIRIFGHGNNVMTRRILYAFLVLQGLYVIVFSITPVFACQPLYYAWDALQHPLHCNDLYYTYSTIGLYSVSLAYDVVLLVFPIFPVLKLNMGWRRRIGILVIFMLGAAASIAAALKLALFVDGIRRFVVTDPVFFQYLASRFIAGSFDGYGETFWIPSQVEPTVALIGASLPALGHTMKLFAGHVTKVWSSLTSSSKTATYDSQSNPQTFGAKPTSNKGGFQPLTESQIELRDVRAARVGDHSTPRVSTVYEVLLNKTEFQQLSAILNTLEMVVIIENSLILEVRKTGLEYE</sequence>